<accession>A0A5C5ZMT5</accession>
<evidence type="ECO:0000313" key="2">
    <source>
        <dbReference type="Proteomes" id="UP000315440"/>
    </source>
</evidence>
<comment type="caution">
    <text evidence="1">The sequence shown here is derived from an EMBL/GenBank/DDBJ whole genome shotgun (WGS) entry which is preliminary data.</text>
</comment>
<dbReference type="AlphaFoldDB" id="A0A5C5ZMT5"/>
<organism evidence="1 2">
    <name type="scientific">Pseudobythopirellula maris</name>
    <dbReference type="NCBI Taxonomy" id="2527991"/>
    <lineage>
        <taxon>Bacteria</taxon>
        <taxon>Pseudomonadati</taxon>
        <taxon>Planctomycetota</taxon>
        <taxon>Planctomycetia</taxon>
        <taxon>Pirellulales</taxon>
        <taxon>Lacipirellulaceae</taxon>
        <taxon>Pseudobythopirellula</taxon>
    </lineage>
</organism>
<dbReference type="EMBL" id="SJPQ01000002">
    <property type="protein sequence ID" value="TWT88739.1"/>
    <property type="molecule type" value="Genomic_DNA"/>
</dbReference>
<proteinExistence type="predicted"/>
<keyword evidence="2" id="KW-1185">Reference proteome</keyword>
<protein>
    <submittedName>
        <fullName evidence="1">Uncharacterized protein</fullName>
    </submittedName>
</protein>
<name>A0A5C5ZMT5_9BACT</name>
<reference evidence="1 2" key="1">
    <citation type="submission" date="2019-02" db="EMBL/GenBank/DDBJ databases">
        <title>Deep-cultivation of Planctomycetes and their phenomic and genomic characterization uncovers novel biology.</title>
        <authorList>
            <person name="Wiegand S."/>
            <person name="Jogler M."/>
            <person name="Boedeker C."/>
            <person name="Pinto D."/>
            <person name="Vollmers J."/>
            <person name="Rivas-Marin E."/>
            <person name="Kohn T."/>
            <person name="Peeters S.H."/>
            <person name="Heuer A."/>
            <person name="Rast P."/>
            <person name="Oberbeckmann S."/>
            <person name="Bunk B."/>
            <person name="Jeske O."/>
            <person name="Meyerdierks A."/>
            <person name="Storesund J.E."/>
            <person name="Kallscheuer N."/>
            <person name="Luecker S."/>
            <person name="Lage O.M."/>
            <person name="Pohl T."/>
            <person name="Merkel B.J."/>
            <person name="Hornburger P."/>
            <person name="Mueller R.-W."/>
            <person name="Bruemmer F."/>
            <person name="Labrenz M."/>
            <person name="Spormann A.M."/>
            <person name="Op Den Camp H."/>
            <person name="Overmann J."/>
            <person name="Amann R."/>
            <person name="Jetten M.S.M."/>
            <person name="Mascher T."/>
            <person name="Medema M.H."/>
            <person name="Devos D.P."/>
            <person name="Kaster A.-K."/>
            <person name="Ovreas L."/>
            <person name="Rohde M."/>
            <person name="Galperin M.Y."/>
            <person name="Jogler C."/>
        </authorList>
    </citation>
    <scope>NUCLEOTIDE SEQUENCE [LARGE SCALE GENOMIC DNA]</scope>
    <source>
        <strain evidence="1 2">Mal64</strain>
    </source>
</reference>
<evidence type="ECO:0000313" key="1">
    <source>
        <dbReference type="EMBL" id="TWT88739.1"/>
    </source>
</evidence>
<sequence>MFVSKWNSNKDFIEVGDTVVNHRFKLGLLRLRESEFPLR</sequence>
<gene>
    <name evidence="1" type="ORF">Mal64_22270</name>
</gene>
<dbReference type="Proteomes" id="UP000315440">
    <property type="component" value="Unassembled WGS sequence"/>
</dbReference>